<evidence type="ECO:0000256" key="3">
    <source>
        <dbReference type="ARBA" id="ARBA00022692"/>
    </source>
</evidence>
<keyword evidence="5 6" id="KW-0472">Membrane</keyword>
<feature type="transmembrane region" description="Helical" evidence="6">
    <location>
        <begin position="6"/>
        <end position="24"/>
    </location>
</feature>
<keyword evidence="4 6" id="KW-1133">Transmembrane helix</keyword>
<dbReference type="PANTHER" id="PTHR31815">
    <property type="entry name" value="AGAP005329-PA"/>
    <property type="match status" value="1"/>
</dbReference>
<protein>
    <submittedName>
        <fullName evidence="8">Uncharacterized protein</fullName>
    </submittedName>
</protein>
<accession>A0A914XZ74</accession>
<dbReference type="Proteomes" id="UP000887577">
    <property type="component" value="Unplaced"/>
</dbReference>
<sequence>MQYIGPVCMGFGAFAMIIACVMTLESRDRHAQIIQEESSEYRKLKNKQSDTEGTKTSLLSPFDENLEIIDEVLNANNNSDTKKKVAKENVKSRLFFWEDL</sequence>
<evidence type="ECO:0000313" key="7">
    <source>
        <dbReference type="Proteomes" id="UP000887577"/>
    </source>
</evidence>
<evidence type="ECO:0000313" key="8">
    <source>
        <dbReference type="WBParaSite" id="PSU_v2.g12257.t1"/>
    </source>
</evidence>
<dbReference type="GO" id="GO:0016020">
    <property type="term" value="C:membrane"/>
    <property type="evidence" value="ECO:0007669"/>
    <property type="project" value="UniProtKB-SubCell"/>
</dbReference>
<dbReference type="InterPro" id="IPR018787">
    <property type="entry name" value="DUF2371_TMEM200"/>
</dbReference>
<proteinExistence type="inferred from homology"/>
<evidence type="ECO:0000256" key="6">
    <source>
        <dbReference type="SAM" id="Phobius"/>
    </source>
</evidence>
<dbReference type="PANTHER" id="PTHR31815:SF1">
    <property type="entry name" value="TRANSMEMBRANE PROTEIN 200C"/>
    <property type="match status" value="1"/>
</dbReference>
<dbReference type="AlphaFoldDB" id="A0A914XZ74"/>
<evidence type="ECO:0000256" key="1">
    <source>
        <dbReference type="ARBA" id="ARBA00004141"/>
    </source>
</evidence>
<reference evidence="8" key="1">
    <citation type="submission" date="2022-11" db="UniProtKB">
        <authorList>
            <consortium name="WormBaseParasite"/>
        </authorList>
    </citation>
    <scope>IDENTIFICATION</scope>
</reference>
<evidence type="ECO:0000256" key="5">
    <source>
        <dbReference type="ARBA" id="ARBA00023136"/>
    </source>
</evidence>
<dbReference type="WBParaSite" id="PSU_v2.g12257.t1">
    <property type="protein sequence ID" value="PSU_v2.g12257.t1"/>
    <property type="gene ID" value="PSU_v2.g12257"/>
</dbReference>
<keyword evidence="3 6" id="KW-0812">Transmembrane</keyword>
<organism evidence="7 8">
    <name type="scientific">Panagrolaimus superbus</name>
    <dbReference type="NCBI Taxonomy" id="310955"/>
    <lineage>
        <taxon>Eukaryota</taxon>
        <taxon>Metazoa</taxon>
        <taxon>Ecdysozoa</taxon>
        <taxon>Nematoda</taxon>
        <taxon>Chromadorea</taxon>
        <taxon>Rhabditida</taxon>
        <taxon>Tylenchina</taxon>
        <taxon>Panagrolaimomorpha</taxon>
        <taxon>Panagrolaimoidea</taxon>
        <taxon>Panagrolaimidae</taxon>
        <taxon>Panagrolaimus</taxon>
    </lineage>
</organism>
<evidence type="ECO:0000256" key="4">
    <source>
        <dbReference type="ARBA" id="ARBA00022989"/>
    </source>
</evidence>
<name>A0A914XZ74_9BILA</name>
<comment type="subcellular location">
    <subcellularLocation>
        <location evidence="1">Membrane</location>
        <topology evidence="1">Multi-pass membrane protein</topology>
    </subcellularLocation>
</comment>
<comment type="similarity">
    <text evidence="2">Belongs to the TMEM200 family.</text>
</comment>
<evidence type="ECO:0000256" key="2">
    <source>
        <dbReference type="ARBA" id="ARBA00005308"/>
    </source>
</evidence>
<keyword evidence="7" id="KW-1185">Reference proteome</keyword>